<evidence type="ECO:0000313" key="3">
    <source>
        <dbReference type="Proteomes" id="UP000613401"/>
    </source>
</evidence>
<sequence>MSQTPSLAVQPVAVDHQRLFYEPVVLEYALQIACRGGREVFNETPIMENDSLTSQKQAFHCFVDKLAQVCDNERGGKMVTAVAVLNGSDHTEFVFASNERTEDELAETRDFVHSLLTLVGQNPAGLKPKPLTKQVLWKILHFNMLRLNDYLNKLIKYLNKCIADCDRRQLTGTLKSELEKLREKADFPRDSGAVQDKILSDCEKLIKGVVAIKSSPIEVAIKDHAKDGSINSSESWCELRHYLGRVLSFRQAANVIVDANDRDPNMLKSFNITSVSSSTPGPKPIGKSRSFTAVSIVHNMISEDDEEKEDFLEKALEMQRFGVNDIIYAQISKRSFKPRVHAEIQVHDYLLEKGLQHPREYWNSWKYIGSSKPTCKLCHYYFDLHPDKVSVRKPHFNLYPNWRLPGLLESQDSETGPDPKKLRLLQQITERIRDDVKTTLEERRPVGRTHDSLTSTTRPPGLVQTDEDSDIISISGLAIRPPTPSARPQSNSGSSLSAGGGDDQESTQWENESEFAEEANEGVPVMDA</sequence>
<dbReference type="RefSeq" id="XP_045258942.1">
    <property type="nucleotide sequence ID" value="XM_045401158.1"/>
</dbReference>
<dbReference type="EMBL" id="WVTB01000083">
    <property type="protein sequence ID" value="KAF3799782.1"/>
    <property type="molecule type" value="Genomic_DNA"/>
</dbReference>
<evidence type="ECO:0000256" key="1">
    <source>
        <dbReference type="SAM" id="MobiDB-lite"/>
    </source>
</evidence>
<accession>A0A8H4C9Y1</accession>
<organism evidence="2 3">
    <name type="scientific">Colletotrichum gloeosporioides</name>
    <name type="common">Anthracnose fungus</name>
    <name type="synonym">Glomerella cingulata</name>
    <dbReference type="NCBI Taxonomy" id="474922"/>
    <lineage>
        <taxon>Eukaryota</taxon>
        <taxon>Fungi</taxon>
        <taxon>Dikarya</taxon>
        <taxon>Ascomycota</taxon>
        <taxon>Pezizomycotina</taxon>
        <taxon>Sordariomycetes</taxon>
        <taxon>Hypocreomycetidae</taxon>
        <taxon>Glomerellales</taxon>
        <taxon>Glomerellaceae</taxon>
        <taxon>Colletotrichum</taxon>
        <taxon>Colletotrichum gloeosporioides species complex</taxon>
    </lineage>
</organism>
<dbReference type="GeneID" id="69008200"/>
<reference evidence="2" key="1">
    <citation type="journal article" date="2020" name="Phytopathology">
        <title>Genome sequence and comparative analysis of Colletotrichum gloeosporioides isolated from Liriodendron leaves.</title>
        <authorList>
            <person name="Fu F.F."/>
            <person name="Hao Z."/>
            <person name="Wang P."/>
            <person name="Lu Y."/>
            <person name="Xue L.J."/>
            <person name="Wei G."/>
            <person name="Tian Y."/>
            <person name="Baishi H."/>
            <person name="Xu H."/>
            <person name="Shi J."/>
            <person name="Cheng T."/>
            <person name="Wang G."/>
            <person name="Yi Y."/>
            <person name="Chen J."/>
        </authorList>
    </citation>
    <scope>NUCLEOTIDE SEQUENCE</scope>
    <source>
        <strain evidence="2">Lc1</strain>
    </source>
</reference>
<protein>
    <submittedName>
        <fullName evidence="2">Uncharacterized protein</fullName>
    </submittedName>
</protein>
<reference evidence="2" key="2">
    <citation type="submission" date="2020-03" db="EMBL/GenBank/DDBJ databases">
        <authorList>
            <person name="Fu F.-F."/>
            <person name="Chen J."/>
        </authorList>
    </citation>
    <scope>NUCLEOTIDE SEQUENCE</scope>
    <source>
        <strain evidence="2">Lc1</strain>
    </source>
</reference>
<dbReference type="PANTHER" id="PTHR42037">
    <property type="match status" value="1"/>
</dbReference>
<dbReference type="Pfam" id="PF14441">
    <property type="entry name" value="OTT_1508_deam"/>
    <property type="match status" value="1"/>
</dbReference>
<gene>
    <name evidence="2" type="ORF">GCG54_00001029</name>
</gene>
<feature type="compositionally biased region" description="Basic and acidic residues" evidence="1">
    <location>
        <begin position="435"/>
        <end position="451"/>
    </location>
</feature>
<dbReference type="Proteomes" id="UP000613401">
    <property type="component" value="Unassembled WGS sequence"/>
</dbReference>
<feature type="region of interest" description="Disordered" evidence="1">
    <location>
        <begin position="435"/>
        <end position="528"/>
    </location>
</feature>
<evidence type="ECO:0000313" key="2">
    <source>
        <dbReference type="EMBL" id="KAF3799782.1"/>
    </source>
</evidence>
<keyword evidence="3" id="KW-1185">Reference proteome</keyword>
<dbReference type="PANTHER" id="PTHR42037:SF1">
    <property type="match status" value="1"/>
</dbReference>
<feature type="compositionally biased region" description="Acidic residues" evidence="1">
    <location>
        <begin position="511"/>
        <end position="520"/>
    </location>
</feature>
<comment type="caution">
    <text evidence="2">The sequence shown here is derived from an EMBL/GenBank/DDBJ whole genome shotgun (WGS) entry which is preliminary data.</text>
</comment>
<dbReference type="InterPro" id="IPR027796">
    <property type="entry name" value="OTT_1508_deam-like"/>
</dbReference>
<dbReference type="AlphaFoldDB" id="A0A8H4C9Y1"/>
<proteinExistence type="predicted"/>
<name>A0A8H4C9Y1_COLGL</name>